<feature type="signal peptide" evidence="1">
    <location>
        <begin position="1"/>
        <end position="18"/>
    </location>
</feature>
<evidence type="ECO:0000313" key="3">
    <source>
        <dbReference type="Proteomes" id="UP001276300"/>
    </source>
</evidence>
<dbReference type="Proteomes" id="UP001276300">
    <property type="component" value="Unassembled WGS sequence"/>
</dbReference>
<proteinExistence type="predicted"/>
<evidence type="ECO:0000256" key="1">
    <source>
        <dbReference type="SAM" id="SignalP"/>
    </source>
</evidence>
<keyword evidence="1" id="KW-0732">Signal</keyword>
<reference evidence="2" key="1">
    <citation type="journal article" date="2023" name="J Glob Antimicrob Resist">
        <title>Emergence of NDM-1 and KPC-3 carbapenemases in Kluyvera cryocrescens: Investigating genetic heterogeneity and acquisition routes of blaNDM-1 in Enterobacterales species in Portugal.</title>
        <authorList>
            <person name="Loiodice M."/>
            <person name="Ribeiro M."/>
            <person name="Peixe L."/>
            <person name="Novais A."/>
        </authorList>
    </citation>
    <scope>NUCLEOTIDE SEQUENCE</scope>
    <source>
        <strain evidence="2">K629</strain>
    </source>
</reference>
<dbReference type="EMBL" id="JAUEQX010000019">
    <property type="protein sequence ID" value="MDW3779177.1"/>
    <property type="molecule type" value="Genomic_DNA"/>
</dbReference>
<protein>
    <submittedName>
        <fullName evidence="2">Uncharacterized protein</fullName>
    </submittedName>
</protein>
<comment type="caution">
    <text evidence="2">The sequence shown here is derived from an EMBL/GenBank/DDBJ whole genome shotgun (WGS) entry which is preliminary data.</text>
</comment>
<dbReference type="AlphaFoldDB" id="A0AAW9CBH4"/>
<gene>
    <name evidence="2" type="ORF">QWU01_20435</name>
</gene>
<organism evidence="2 3">
    <name type="scientific">Kluyvera cryocrescens</name>
    <name type="common">Kluyvera citrophila</name>
    <dbReference type="NCBI Taxonomy" id="580"/>
    <lineage>
        <taxon>Bacteria</taxon>
        <taxon>Pseudomonadati</taxon>
        <taxon>Pseudomonadota</taxon>
        <taxon>Gammaproteobacteria</taxon>
        <taxon>Enterobacterales</taxon>
        <taxon>Enterobacteriaceae</taxon>
        <taxon>Kluyvera</taxon>
    </lineage>
</organism>
<accession>A0AAW9CBH4</accession>
<dbReference type="RefSeq" id="WP_318243042.1">
    <property type="nucleotide sequence ID" value="NZ_JAUEQX010000019.1"/>
</dbReference>
<sequence>MKKITFTLMLLISVQASAAVNSWTRTWVQGVTEYRIQSQDGAELLLTCTSEDSVFVQYTAPDGRSISNTDGDSHDIQAQTDSGDMYSIYDTTSDAGGANFEAFWAKARQSHRVHITSAGMPDATFTFSNAAKVLPAFDKSGCLTRI</sequence>
<feature type="chain" id="PRO_5043645352" evidence="1">
    <location>
        <begin position="19"/>
        <end position="146"/>
    </location>
</feature>
<name>A0AAW9CBH4_KLUCR</name>
<evidence type="ECO:0000313" key="2">
    <source>
        <dbReference type="EMBL" id="MDW3779177.1"/>
    </source>
</evidence>